<organism evidence="6 7">
    <name type="scientific">Sphingobacterium zeae</name>
    <dbReference type="NCBI Taxonomy" id="1776859"/>
    <lineage>
        <taxon>Bacteria</taxon>
        <taxon>Pseudomonadati</taxon>
        <taxon>Bacteroidota</taxon>
        <taxon>Sphingobacteriia</taxon>
        <taxon>Sphingobacteriales</taxon>
        <taxon>Sphingobacteriaceae</taxon>
        <taxon>Sphingobacterium</taxon>
    </lineage>
</organism>
<dbReference type="Gene3D" id="3.40.50.2300">
    <property type="match status" value="1"/>
</dbReference>
<dbReference type="Proteomes" id="UP001244640">
    <property type="component" value="Unassembled WGS sequence"/>
</dbReference>
<protein>
    <submittedName>
        <fullName evidence="6">DNA-binding NarL/FixJ family response regulator</fullName>
    </submittedName>
</protein>
<sequence length="207" mass="22912">MDKVISVIIVDDHPLVLNGFEFILKNSADIVLLGTFTSSCDALAFLQTQSVDIVLVDINMPGMNGIDTTAIIKKDFPNTQVIAISNLNEGSIALRMLQAGALGYLLKNVSAEDLIQGIHSVHQGEQVLSREMNFILKGNQQDSVPKITEREREVLKWMAQGYTTPKIGELMFISPLTVESHRRNLLQKFSVSNSASLIHKATEMKFI</sequence>
<evidence type="ECO:0000256" key="2">
    <source>
        <dbReference type="ARBA" id="ARBA00023125"/>
    </source>
</evidence>
<dbReference type="InterPro" id="IPR001789">
    <property type="entry name" value="Sig_transdc_resp-reg_receiver"/>
</dbReference>
<gene>
    <name evidence="6" type="ORF">QE382_003086</name>
</gene>
<dbReference type="EMBL" id="JAUTBA010000001">
    <property type="protein sequence ID" value="MDQ1151102.1"/>
    <property type="molecule type" value="Genomic_DNA"/>
</dbReference>
<dbReference type="PROSITE" id="PS50043">
    <property type="entry name" value="HTH_LUXR_2"/>
    <property type="match status" value="1"/>
</dbReference>
<dbReference type="CDD" id="cd06170">
    <property type="entry name" value="LuxR_C_like"/>
    <property type="match status" value="1"/>
</dbReference>
<evidence type="ECO:0000313" key="6">
    <source>
        <dbReference type="EMBL" id="MDQ1151102.1"/>
    </source>
</evidence>
<accession>A0ABU0U808</accession>
<reference evidence="6 7" key="1">
    <citation type="submission" date="2023-07" db="EMBL/GenBank/DDBJ databases">
        <title>Functional and genomic diversity of the sorghum phyllosphere microbiome.</title>
        <authorList>
            <person name="Shade A."/>
        </authorList>
    </citation>
    <scope>NUCLEOTIDE SEQUENCE [LARGE SCALE GENOMIC DNA]</scope>
    <source>
        <strain evidence="6 7">SORGH_AS_0892</strain>
    </source>
</reference>
<dbReference type="PRINTS" id="PR00038">
    <property type="entry name" value="HTHLUXR"/>
</dbReference>
<comment type="caution">
    <text evidence="6">The sequence shown here is derived from an EMBL/GenBank/DDBJ whole genome shotgun (WGS) entry which is preliminary data.</text>
</comment>
<keyword evidence="1 3" id="KW-0597">Phosphoprotein</keyword>
<feature type="domain" description="HTH luxR-type" evidence="4">
    <location>
        <begin position="140"/>
        <end position="205"/>
    </location>
</feature>
<dbReference type="InterPro" id="IPR011006">
    <property type="entry name" value="CheY-like_superfamily"/>
</dbReference>
<feature type="modified residue" description="4-aspartylphosphate" evidence="3">
    <location>
        <position position="57"/>
    </location>
</feature>
<evidence type="ECO:0000256" key="1">
    <source>
        <dbReference type="ARBA" id="ARBA00022553"/>
    </source>
</evidence>
<dbReference type="InterPro" id="IPR000792">
    <property type="entry name" value="Tscrpt_reg_LuxR_C"/>
</dbReference>
<dbReference type="CDD" id="cd17535">
    <property type="entry name" value="REC_NarL-like"/>
    <property type="match status" value="1"/>
</dbReference>
<dbReference type="PROSITE" id="PS50110">
    <property type="entry name" value="RESPONSE_REGULATORY"/>
    <property type="match status" value="1"/>
</dbReference>
<feature type="domain" description="Response regulatory" evidence="5">
    <location>
        <begin position="6"/>
        <end position="122"/>
    </location>
</feature>
<dbReference type="SMART" id="SM00421">
    <property type="entry name" value="HTH_LUXR"/>
    <property type="match status" value="1"/>
</dbReference>
<dbReference type="InterPro" id="IPR058245">
    <property type="entry name" value="NreC/VraR/RcsB-like_REC"/>
</dbReference>
<dbReference type="InterPro" id="IPR016032">
    <property type="entry name" value="Sig_transdc_resp-reg_C-effctor"/>
</dbReference>
<dbReference type="Pfam" id="PF00196">
    <property type="entry name" value="GerE"/>
    <property type="match status" value="1"/>
</dbReference>
<evidence type="ECO:0000259" key="5">
    <source>
        <dbReference type="PROSITE" id="PS50110"/>
    </source>
</evidence>
<dbReference type="PANTHER" id="PTHR43214:SF43">
    <property type="entry name" value="TWO-COMPONENT RESPONSE REGULATOR"/>
    <property type="match status" value="1"/>
</dbReference>
<dbReference type="PANTHER" id="PTHR43214">
    <property type="entry name" value="TWO-COMPONENT RESPONSE REGULATOR"/>
    <property type="match status" value="1"/>
</dbReference>
<dbReference type="PROSITE" id="PS00622">
    <property type="entry name" value="HTH_LUXR_1"/>
    <property type="match status" value="1"/>
</dbReference>
<name>A0ABU0U808_9SPHI</name>
<proteinExistence type="predicted"/>
<evidence type="ECO:0000256" key="3">
    <source>
        <dbReference type="PROSITE-ProRule" id="PRU00169"/>
    </source>
</evidence>
<keyword evidence="7" id="KW-1185">Reference proteome</keyword>
<evidence type="ECO:0000259" key="4">
    <source>
        <dbReference type="PROSITE" id="PS50043"/>
    </source>
</evidence>
<dbReference type="RefSeq" id="WP_307186635.1">
    <property type="nucleotide sequence ID" value="NZ_JAUTBA010000001.1"/>
</dbReference>
<dbReference type="Pfam" id="PF00072">
    <property type="entry name" value="Response_reg"/>
    <property type="match status" value="1"/>
</dbReference>
<dbReference type="InterPro" id="IPR039420">
    <property type="entry name" value="WalR-like"/>
</dbReference>
<keyword evidence="2 6" id="KW-0238">DNA-binding</keyword>
<dbReference type="SUPFAM" id="SSF46894">
    <property type="entry name" value="C-terminal effector domain of the bipartite response regulators"/>
    <property type="match status" value="1"/>
</dbReference>
<dbReference type="SMART" id="SM00448">
    <property type="entry name" value="REC"/>
    <property type="match status" value="1"/>
</dbReference>
<evidence type="ECO:0000313" key="7">
    <source>
        <dbReference type="Proteomes" id="UP001244640"/>
    </source>
</evidence>
<dbReference type="SUPFAM" id="SSF52172">
    <property type="entry name" value="CheY-like"/>
    <property type="match status" value="1"/>
</dbReference>
<dbReference type="GO" id="GO:0003677">
    <property type="term" value="F:DNA binding"/>
    <property type="evidence" value="ECO:0007669"/>
    <property type="project" value="UniProtKB-KW"/>
</dbReference>